<dbReference type="PhylomeDB" id="Q7NJ93"/>
<protein>
    <submittedName>
        <fullName evidence="9">Gll1939 protein</fullName>
    </submittedName>
</protein>
<evidence type="ECO:0000313" key="10">
    <source>
        <dbReference type="Proteomes" id="UP000000557"/>
    </source>
</evidence>
<evidence type="ECO:0000256" key="7">
    <source>
        <dbReference type="ARBA" id="ARBA00023098"/>
    </source>
</evidence>
<dbReference type="RefSeq" id="WP_011141937.1">
    <property type="nucleotide sequence ID" value="NC_005125.1"/>
</dbReference>
<keyword evidence="6" id="KW-0460">Magnesium</keyword>
<name>Q7NJ93_GLOVI</name>
<reference evidence="9 10" key="2">
    <citation type="journal article" date="2003" name="DNA Res.">
        <title>Complete genome structure of Gloeobacter violaceus PCC 7421, a cyanobacterium that lacks thylakoids (supplement).</title>
        <authorList>
            <person name="Nakamura Y."/>
            <person name="Kaneko T."/>
            <person name="Sato S."/>
            <person name="Mimuro M."/>
            <person name="Miyashita H."/>
            <person name="Tsuchiya T."/>
            <person name="Sasamoto S."/>
            <person name="Watanabe A."/>
            <person name="Kawashima K."/>
            <person name="Kishida Y."/>
            <person name="Kiyokawa C."/>
            <person name="Kohara M."/>
            <person name="Matsumoto M."/>
            <person name="Matsuno A."/>
            <person name="Nakazaki N."/>
            <person name="Shimpo S."/>
            <person name="Takeuchi C."/>
            <person name="Yamada M."/>
            <person name="Tabata S."/>
        </authorList>
    </citation>
    <scope>NUCLEOTIDE SEQUENCE [LARGE SCALE GENOMIC DNA]</scope>
    <source>
        <strain evidence="10">ATCC 29082 / PCC 7421</strain>
    </source>
</reference>
<dbReference type="Gene3D" id="1.10.1200.270">
    <property type="entry name" value="Methyltransferase, alpha-helical capping domain"/>
    <property type="match status" value="1"/>
</dbReference>
<dbReference type="GO" id="GO:0032259">
    <property type="term" value="P:methylation"/>
    <property type="evidence" value="ECO:0007669"/>
    <property type="project" value="UniProtKB-KW"/>
</dbReference>
<evidence type="ECO:0000256" key="1">
    <source>
        <dbReference type="ARBA" id="ARBA00010815"/>
    </source>
</evidence>
<dbReference type="InParanoid" id="Q7NJ93"/>
<dbReference type="Gene3D" id="3.40.50.150">
    <property type="entry name" value="Vaccinia Virus protein VP39"/>
    <property type="match status" value="2"/>
</dbReference>
<dbReference type="InterPro" id="IPR005299">
    <property type="entry name" value="MeTrfase_7"/>
</dbReference>
<dbReference type="GO" id="GO:0008610">
    <property type="term" value="P:lipid biosynthetic process"/>
    <property type="evidence" value="ECO:0000318"/>
    <property type="project" value="GO_Central"/>
</dbReference>
<dbReference type="PANTHER" id="PTHR43667">
    <property type="entry name" value="CYCLOPROPANE-FATTY-ACYL-PHOSPHOLIPID SYNTHASE"/>
    <property type="match status" value="1"/>
</dbReference>
<keyword evidence="5" id="KW-0479">Metal-binding</keyword>
<dbReference type="Pfam" id="PF03492">
    <property type="entry name" value="Methyltransf_7"/>
    <property type="match status" value="1"/>
</dbReference>
<dbReference type="eggNOG" id="COG2230">
    <property type="taxonomic scope" value="Bacteria"/>
</dbReference>
<dbReference type="EnsemblBacteria" id="BAC89880">
    <property type="protein sequence ID" value="BAC89880"/>
    <property type="gene ID" value="BAC89880"/>
</dbReference>
<evidence type="ECO:0000256" key="8">
    <source>
        <dbReference type="SAM" id="MobiDB-lite"/>
    </source>
</evidence>
<evidence type="ECO:0000256" key="6">
    <source>
        <dbReference type="ARBA" id="ARBA00022842"/>
    </source>
</evidence>
<dbReference type="PANTHER" id="PTHR43667:SF1">
    <property type="entry name" value="CYCLOPROPANE-FATTY-ACYL-PHOSPHOLIPID SYNTHASE"/>
    <property type="match status" value="1"/>
</dbReference>
<proteinExistence type="inferred from homology"/>
<dbReference type="GO" id="GO:0046872">
    <property type="term" value="F:metal ion binding"/>
    <property type="evidence" value="ECO:0007669"/>
    <property type="project" value="UniProtKB-KW"/>
</dbReference>
<dbReference type="KEGG" id="gvi:gll1939"/>
<dbReference type="STRING" id="251221.gene:10759431"/>
<keyword evidence="4" id="KW-0949">S-adenosyl-L-methionine</keyword>
<dbReference type="SUPFAM" id="SSF53335">
    <property type="entry name" value="S-adenosyl-L-methionine-dependent methyltransferases"/>
    <property type="match status" value="2"/>
</dbReference>
<keyword evidence="10" id="KW-1185">Reference proteome</keyword>
<dbReference type="HOGENOM" id="CLU_410376_0_0_3"/>
<keyword evidence="7" id="KW-0443">Lipid metabolism</keyword>
<organism evidence="9 10">
    <name type="scientific">Gloeobacter violaceus (strain ATCC 29082 / PCC 7421)</name>
    <dbReference type="NCBI Taxonomy" id="251221"/>
    <lineage>
        <taxon>Bacteria</taxon>
        <taxon>Bacillati</taxon>
        <taxon>Cyanobacteriota</taxon>
        <taxon>Cyanophyceae</taxon>
        <taxon>Gloeobacterales</taxon>
        <taxon>Gloeobacteraceae</taxon>
        <taxon>Gloeobacter</taxon>
    </lineage>
</organism>
<dbReference type="Pfam" id="PF02353">
    <property type="entry name" value="CMAS"/>
    <property type="match status" value="1"/>
</dbReference>
<evidence type="ECO:0000256" key="5">
    <source>
        <dbReference type="ARBA" id="ARBA00022723"/>
    </source>
</evidence>
<dbReference type="AlphaFoldDB" id="Q7NJ93"/>
<gene>
    <name evidence="9" type="ordered locus">gll1939</name>
</gene>
<keyword evidence="3" id="KW-0808">Transferase</keyword>
<dbReference type="EMBL" id="BA000045">
    <property type="protein sequence ID" value="BAC89880.1"/>
    <property type="molecule type" value="Genomic_DNA"/>
</dbReference>
<reference evidence="9 10" key="1">
    <citation type="journal article" date="2003" name="DNA Res.">
        <title>Complete genome structure of Gloeobacter violaceus PCC 7421, a cyanobacterium that lacks thylakoids.</title>
        <authorList>
            <person name="Nakamura Y."/>
            <person name="Kaneko T."/>
            <person name="Sato S."/>
            <person name="Mimuro M."/>
            <person name="Miyashita H."/>
            <person name="Tsuchiya T."/>
            <person name="Sasamoto S."/>
            <person name="Watanabe A."/>
            <person name="Kawashima K."/>
            <person name="Kishida Y."/>
            <person name="Kiyokawa C."/>
            <person name="Kohara M."/>
            <person name="Matsumoto M."/>
            <person name="Matsuno A."/>
            <person name="Nakazaki N."/>
            <person name="Shimpo S."/>
            <person name="Takeuchi C."/>
            <person name="Yamada M."/>
            <person name="Tabata S."/>
        </authorList>
    </citation>
    <scope>NUCLEOTIDE SEQUENCE [LARGE SCALE GENOMIC DNA]</scope>
    <source>
        <strain evidence="10">ATCC 29082 / PCC 7421</strain>
    </source>
</reference>
<feature type="region of interest" description="Disordered" evidence="8">
    <location>
        <begin position="292"/>
        <end position="322"/>
    </location>
</feature>
<evidence type="ECO:0000256" key="3">
    <source>
        <dbReference type="ARBA" id="ARBA00022679"/>
    </source>
</evidence>
<dbReference type="PATRIC" id="fig|251221.4.peg.1973"/>
<evidence type="ECO:0000313" key="9">
    <source>
        <dbReference type="EMBL" id="BAC89880.1"/>
    </source>
</evidence>
<dbReference type="GO" id="GO:0008825">
    <property type="term" value="F:cyclopropane-fatty-acyl-phospholipid synthase activity"/>
    <property type="evidence" value="ECO:0000318"/>
    <property type="project" value="GO_Central"/>
</dbReference>
<dbReference type="InterPro" id="IPR029063">
    <property type="entry name" value="SAM-dependent_MTases_sf"/>
</dbReference>
<evidence type="ECO:0000256" key="2">
    <source>
        <dbReference type="ARBA" id="ARBA00022603"/>
    </source>
</evidence>
<dbReference type="InterPro" id="IPR042086">
    <property type="entry name" value="MeTrfase_capping"/>
</dbReference>
<dbReference type="InterPro" id="IPR050723">
    <property type="entry name" value="CFA/CMAS"/>
</dbReference>
<comment type="similarity">
    <text evidence="1">Belongs to the CFA/CMAS family.</text>
</comment>
<dbReference type="CDD" id="cd02440">
    <property type="entry name" value="AdoMet_MTases"/>
    <property type="match status" value="1"/>
</dbReference>
<dbReference type="OrthoDB" id="465670at2"/>
<accession>Q7NJ93</accession>
<sequence>MNTAATAQACASAQAIQYHYDLGNEFYRLWLDSSMTYSCGLWEADGTLEEAQARKIDHHIREARAAGGGRVLDIGCGWGGTLRSLVGAHGVTRAVGLTLSQTQATWIAAFGHPRIEVRLESWQDHAPAEPYDAIISVGAFEHFARPELTGAQKVQVYREFFERCHGWLPPGGRLSLQTIAYGNVPKQQMHPFFSSEIFPESDLPTLTEIAQASARTFEVIALRNDAEDYRLTCQSWLTRLKSHRAQAVALVGEAAVSRYEKYLALFVLSFRTRAMHLLRITLRRNDRLFDQQGDHQTTHGQSSDTRARSAASPGMKGEGFYDAHSDSQKLALVSAQALIAGAVRRIPPLTDSRPFTIVDYGCSEGRNSLMAVQWALDALAGQEDLQPTICVVHNDLPTNNFNGLFRNLGSTGCCLETANGCPIYVFAAGRSFYRQILPSGSASFGLSSTALHWLSRPPVVHFPEHTYSGWARGSVREAFAAQSRQDLTTFLSCRAQETRPGGRLVLLMLGRADAGELAGIDGEKISGLMTTELMNQVLIEMVEDGTLDRQEYHDFFYPTYCPSLAEVLAPLQEPGSPLVEQFTVEHAEVQALPCPLYTRYRQSGNLQEYAQAYTAFIRAFSEPLFAQTLFRGRARLLENYYAGVHSRIARSPQAFVHEQVQLQLVLARN</sequence>
<keyword evidence="2" id="KW-0489">Methyltransferase</keyword>
<dbReference type="Proteomes" id="UP000000557">
    <property type="component" value="Chromosome"/>
</dbReference>
<evidence type="ECO:0000256" key="4">
    <source>
        <dbReference type="ARBA" id="ARBA00022691"/>
    </source>
</evidence>